<protein>
    <submittedName>
        <fullName evidence="1">Uncharacterized protein</fullName>
    </submittedName>
</protein>
<reference evidence="1" key="1">
    <citation type="journal article" date="2015" name="Nature">
        <title>Complex archaea that bridge the gap between prokaryotes and eukaryotes.</title>
        <authorList>
            <person name="Spang A."/>
            <person name="Saw J.H."/>
            <person name="Jorgensen S.L."/>
            <person name="Zaremba-Niedzwiedzka K."/>
            <person name="Martijn J."/>
            <person name="Lind A.E."/>
            <person name="van Eijk R."/>
            <person name="Schleper C."/>
            <person name="Guy L."/>
            <person name="Ettema T.J."/>
        </authorList>
    </citation>
    <scope>NUCLEOTIDE SEQUENCE</scope>
</reference>
<sequence length="103" mass="12144">MMEVNLAGPELYDKCVELISTEYSRYFSSAALACDVIADYHNIPLKSVMQSAKRQDDPFFKSKKTLCHRIRYVLVRLESEGEIEKYSRVQWRTVHGKKRKKKR</sequence>
<accession>A0A0F9T526</accession>
<dbReference type="EMBL" id="LAZR01000297">
    <property type="protein sequence ID" value="KKN76275.1"/>
    <property type="molecule type" value="Genomic_DNA"/>
</dbReference>
<organism evidence="1">
    <name type="scientific">marine sediment metagenome</name>
    <dbReference type="NCBI Taxonomy" id="412755"/>
    <lineage>
        <taxon>unclassified sequences</taxon>
        <taxon>metagenomes</taxon>
        <taxon>ecological metagenomes</taxon>
    </lineage>
</organism>
<gene>
    <name evidence="1" type="ORF">LCGC14_0371270</name>
</gene>
<comment type="caution">
    <text evidence="1">The sequence shown here is derived from an EMBL/GenBank/DDBJ whole genome shotgun (WGS) entry which is preliminary data.</text>
</comment>
<proteinExistence type="predicted"/>
<name>A0A0F9T526_9ZZZZ</name>
<evidence type="ECO:0000313" key="1">
    <source>
        <dbReference type="EMBL" id="KKN76275.1"/>
    </source>
</evidence>
<dbReference type="AlphaFoldDB" id="A0A0F9T526"/>